<dbReference type="PANTHER" id="PTHR46401">
    <property type="entry name" value="GLYCOSYLTRANSFERASE WBBK-RELATED"/>
    <property type="match status" value="1"/>
</dbReference>
<dbReference type="InterPro" id="IPR028098">
    <property type="entry name" value="Glyco_trans_4-like_N"/>
</dbReference>
<accession>A0ABV1GNT1</accession>
<evidence type="ECO:0000259" key="2">
    <source>
        <dbReference type="Pfam" id="PF00534"/>
    </source>
</evidence>
<evidence type="ECO:0000256" key="1">
    <source>
        <dbReference type="ARBA" id="ARBA00022679"/>
    </source>
</evidence>
<sequence length="373" mass="42920">MRKIKIAVDARTLGSRPSGVGMYLNDFLEQLINYDEFEWVLFTDVAKSEYIKRFEARGIRVISWGKPVYKSAGVYLYFNFIRNELKNVSPDIFWEVNTIIPINMGKGFKTLITIHDMFPIQYVKYFGKVYSAYFHINLKRTLKRTDMILYNSEQTKADTCMYFPEAAKIASCNAYIISNPLTRYVPPKDENYFLYVGNMEKRKGVDILVKAYREYRKTGGTRPLILAGKMQEADVGKLVEDALTELDGMTYLGYVSHTTRYDLYNNCSCFVFPSMAEGFGMPLLEVMKHNKPILASDLKIFDEVVGNCVERFSLDGGEEKQIKNLSQAMHNFDKKASVGIVDENAYKNALEKFTPDRLGGMVRDFINTQMENK</sequence>
<evidence type="ECO:0000313" key="4">
    <source>
        <dbReference type="EMBL" id="MEQ2535096.1"/>
    </source>
</evidence>
<comment type="caution">
    <text evidence="4">The sequence shown here is derived from an EMBL/GenBank/DDBJ whole genome shotgun (WGS) entry which is preliminary data.</text>
</comment>
<name>A0ABV1GNT1_9FIRM</name>
<dbReference type="Proteomes" id="UP001480973">
    <property type="component" value="Unassembled WGS sequence"/>
</dbReference>
<dbReference type="Pfam" id="PF13439">
    <property type="entry name" value="Glyco_transf_4"/>
    <property type="match status" value="1"/>
</dbReference>
<organism evidence="4 5">
    <name type="scientific">Lachnospira intestinalis</name>
    <dbReference type="NCBI Taxonomy" id="3133158"/>
    <lineage>
        <taxon>Bacteria</taxon>
        <taxon>Bacillati</taxon>
        <taxon>Bacillota</taxon>
        <taxon>Clostridia</taxon>
        <taxon>Lachnospirales</taxon>
        <taxon>Lachnospiraceae</taxon>
        <taxon>Lachnospira</taxon>
    </lineage>
</organism>
<dbReference type="PANTHER" id="PTHR46401:SF2">
    <property type="entry name" value="GLYCOSYLTRANSFERASE WBBK-RELATED"/>
    <property type="match status" value="1"/>
</dbReference>
<evidence type="ECO:0000313" key="5">
    <source>
        <dbReference type="Proteomes" id="UP001480973"/>
    </source>
</evidence>
<keyword evidence="5" id="KW-1185">Reference proteome</keyword>
<feature type="domain" description="Glycosyl transferase family 1" evidence="2">
    <location>
        <begin position="186"/>
        <end position="331"/>
    </location>
</feature>
<dbReference type="InterPro" id="IPR001296">
    <property type="entry name" value="Glyco_trans_1"/>
</dbReference>
<feature type="domain" description="Glycosyltransferase subfamily 4-like N-terminal" evidence="3">
    <location>
        <begin position="18"/>
        <end position="168"/>
    </location>
</feature>
<gene>
    <name evidence="4" type="ORF">WMO38_08200</name>
</gene>
<dbReference type="Gene3D" id="3.40.50.2000">
    <property type="entry name" value="Glycogen Phosphorylase B"/>
    <property type="match status" value="1"/>
</dbReference>
<proteinExistence type="predicted"/>
<evidence type="ECO:0000259" key="3">
    <source>
        <dbReference type="Pfam" id="PF13439"/>
    </source>
</evidence>
<dbReference type="CDD" id="cd03809">
    <property type="entry name" value="GT4_MtfB-like"/>
    <property type="match status" value="1"/>
</dbReference>
<dbReference type="SUPFAM" id="SSF53756">
    <property type="entry name" value="UDP-Glycosyltransferase/glycogen phosphorylase"/>
    <property type="match status" value="1"/>
</dbReference>
<dbReference type="EMBL" id="JBBMES010000007">
    <property type="protein sequence ID" value="MEQ2535096.1"/>
    <property type="molecule type" value="Genomic_DNA"/>
</dbReference>
<protein>
    <submittedName>
        <fullName evidence="4">Glycosyltransferase family 1 protein</fullName>
    </submittedName>
</protein>
<dbReference type="Pfam" id="PF00534">
    <property type="entry name" value="Glycos_transf_1"/>
    <property type="match status" value="1"/>
</dbReference>
<keyword evidence="1" id="KW-0808">Transferase</keyword>
<reference evidence="4 5" key="1">
    <citation type="submission" date="2024-03" db="EMBL/GenBank/DDBJ databases">
        <title>Human intestinal bacterial collection.</title>
        <authorList>
            <person name="Pauvert C."/>
            <person name="Hitch T.C.A."/>
            <person name="Clavel T."/>
        </authorList>
    </citation>
    <scope>NUCLEOTIDE SEQUENCE [LARGE SCALE GENOMIC DNA]</scope>
    <source>
        <strain evidence="4 5">CLA-JM-H10</strain>
    </source>
</reference>